<feature type="transmembrane region" description="Helical" evidence="5">
    <location>
        <begin position="82"/>
        <end position="98"/>
    </location>
</feature>
<feature type="domain" description="O-antigen ligase-related" evidence="6">
    <location>
        <begin position="238"/>
        <end position="393"/>
    </location>
</feature>
<dbReference type="InterPro" id="IPR007016">
    <property type="entry name" value="O-antigen_ligase-rel_domated"/>
</dbReference>
<feature type="transmembrane region" description="Helical" evidence="5">
    <location>
        <begin position="387"/>
        <end position="406"/>
    </location>
</feature>
<keyword evidence="3 5" id="KW-1133">Transmembrane helix</keyword>
<feature type="transmembrane region" description="Helical" evidence="5">
    <location>
        <begin position="233"/>
        <end position="250"/>
    </location>
</feature>
<dbReference type="Proteomes" id="UP001056426">
    <property type="component" value="Chromosome"/>
</dbReference>
<feature type="transmembrane region" description="Helical" evidence="5">
    <location>
        <begin position="256"/>
        <end position="276"/>
    </location>
</feature>
<keyword evidence="8" id="KW-1185">Reference proteome</keyword>
<dbReference type="Pfam" id="PF04932">
    <property type="entry name" value="Wzy_C"/>
    <property type="match status" value="1"/>
</dbReference>
<protein>
    <submittedName>
        <fullName evidence="7">O-antigen ligase family protein</fullName>
    </submittedName>
</protein>
<evidence type="ECO:0000256" key="4">
    <source>
        <dbReference type="ARBA" id="ARBA00023136"/>
    </source>
</evidence>
<organism evidence="7 8">
    <name type="scientific">Xiashengella succiniciproducens</name>
    <dbReference type="NCBI Taxonomy" id="2949635"/>
    <lineage>
        <taxon>Bacteria</taxon>
        <taxon>Pseudomonadati</taxon>
        <taxon>Bacteroidota</taxon>
        <taxon>Bacteroidia</taxon>
        <taxon>Marinilabiliales</taxon>
        <taxon>Marinilabiliaceae</taxon>
        <taxon>Xiashengella</taxon>
    </lineage>
</organism>
<dbReference type="RefSeq" id="WP_250723054.1">
    <property type="nucleotide sequence ID" value="NZ_CP098400.1"/>
</dbReference>
<dbReference type="PANTHER" id="PTHR37422:SF13">
    <property type="entry name" value="LIPOPOLYSACCHARIDE BIOSYNTHESIS PROTEIN PA4999-RELATED"/>
    <property type="match status" value="1"/>
</dbReference>
<keyword evidence="2 5" id="KW-0812">Transmembrane</keyword>
<evidence type="ECO:0000256" key="2">
    <source>
        <dbReference type="ARBA" id="ARBA00022692"/>
    </source>
</evidence>
<feature type="transmembrane region" description="Helical" evidence="5">
    <location>
        <begin position="202"/>
        <end position="221"/>
    </location>
</feature>
<keyword evidence="4 5" id="KW-0472">Membrane</keyword>
<dbReference type="KEGG" id="alkq:M9189_10515"/>
<keyword evidence="7" id="KW-0436">Ligase</keyword>
<reference evidence="7" key="2">
    <citation type="submission" date="2022-06" db="EMBL/GenBank/DDBJ databases">
        <title>Xiashengella guii gen. nov. sp. nov., a bacterium isolated form anaerobic digestion tank.</title>
        <authorList>
            <person name="Huang H."/>
        </authorList>
    </citation>
    <scope>NUCLEOTIDE SEQUENCE</scope>
    <source>
        <strain evidence="7">Ai-910</strain>
    </source>
</reference>
<dbReference type="EMBL" id="CP098400">
    <property type="protein sequence ID" value="URW79286.1"/>
    <property type="molecule type" value="Genomic_DNA"/>
</dbReference>
<feature type="transmembrane region" description="Helical" evidence="5">
    <location>
        <begin position="163"/>
        <end position="182"/>
    </location>
</feature>
<feature type="transmembrane region" description="Helical" evidence="5">
    <location>
        <begin position="105"/>
        <end position="123"/>
    </location>
</feature>
<gene>
    <name evidence="7" type="ORF">M9189_10515</name>
</gene>
<dbReference type="AlphaFoldDB" id="A0A9J6ZP43"/>
<feature type="transmembrane region" description="Helical" evidence="5">
    <location>
        <begin position="12"/>
        <end position="28"/>
    </location>
</feature>
<evidence type="ECO:0000313" key="7">
    <source>
        <dbReference type="EMBL" id="URW79286.1"/>
    </source>
</evidence>
<dbReference type="PANTHER" id="PTHR37422">
    <property type="entry name" value="TEICHURONIC ACID BIOSYNTHESIS PROTEIN TUAE"/>
    <property type="match status" value="1"/>
</dbReference>
<reference evidence="7" key="1">
    <citation type="submission" date="2022-05" db="EMBL/GenBank/DDBJ databases">
        <authorList>
            <person name="Sun X."/>
        </authorList>
    </citation>
    <scope>NUCLEOTIDE SEQUENCE</scope>
    <source>
        <strain evidence="7">Ai-910</strain>
    </source>
</reference>
<evidence type="ECO:0000256" key="1">
    <source>
        <dbReference type="ARBA" id="ARBA00004141"/>
    </source>
</evidence>
<dbReference type="InterPro" id="IPR051533">
    <property type="entry name" value="WaaL-like"/>
</dbReference>
<dbReference type="GO" id="GO:0016874">
    <property type="term" value="F:ligase activity"/>
    <property type="evidence" value="ECO:0007669"/>
    <property type="project" value="UniProtKB-KW"/>
</dbReference>
<feature type="transmembrane region" description="Helical" evidence="5">
    <location>
        <begin position="283"/>
        <end position="301"/>
    </location>
</feature>
<dbReference type="GO" id="GO:0016020">
    <property type="term" value="C:membrane"/>
    <property type="evidence" value="ECO:0007669"/>
    <property type="project" value="UniProtKB-SubCell"/>
</dbReference>
<evidence type="ECO:0000259" key="6">
    <source>
        <dbReference type="Pfam" id="PF04932"/>
    </source>
</evidence>
<feature type="transmembrane region" description="Helical" evidence="5">
    <location>
        <begin position="129"/>
        <end position="151"/>
    </location>
</feature>
<name>A0A9J6ZP43_9BACT</name>
<proteinExistence type="predicted"/>
<evidence type="ECO:0000256" key="3">
    <source>
        <dbReference type="ARBA" id="ARBA00022989"/>
    </source>
</evidence>
<evidence type="ECO:0000313" key="8">
    <source>
        <dbReference type="Proteomes" id="UP001056426"/>
    </source>
</evidence>
<comment type="subcellular location">
    <subcellularLocation>
        <location evidence="1">Membrane</location>
        <topology evidence="1">Multi-pass membrane protein</topology>
    </subcellularLocation>
</comment>
<sequence length="461" mass="52299">MIDFIDTRKGYVILIMLHLVLGAALKFAPVITAIAYPGMMAIFLLDILYNYDKGSRAGYYALYMVGYEMVYRMAGAPFSWELGKYSAIIILTFGLFIGPRRNLNWIFLFLLGLLIPAIFLSHHSNPDRLYSMIMFNISGPLSLVAAGLYYYKRIVLKEDYFAHLRWAFLPAFTIIAGLSLVANIADLEFTSVQSSSQAAGGFGPNQVSTILGWFILLALLYKVNGERITPFKWLDWLMLFYLVLRALLTFSRGGVMGSLLAFLGAVTVLFFSYYGFRKQLRRSLPFIVIGVGFFVGVFFIANKITNNFLLYRYQGLNTTEVMTGQRTPGKSMLTGRDEIMKADFIVFKQHPLFGVGYGMGELYRARYYGQYAAAHTEFARLMSENGLFGMIFMLVGLICLPTYFFFRSKGYLTRCFMLAFYLLSMFTMFHAAMRLALPGVVFGAAFMRIVTLDKLLKGEHK</sequence>
<feature type="transmembrane region" description="Helical" evidence="5">
    <location>
        <begin position="411"/>
        <end position="429"/>
    </location>
</feature>
<accession>A0A9J6ZP43</accession>
<evidence type="ECO:0000256" key="5">
    <source>
        <dbReference type="SAM" id="Phobius"/>
    </source>
</evidence>